<protein>
    <recommendedName>
        <fullName evidence="1">CYTH domain-containing protein</fullName>
    </recommendedName>
</protein>
<organism evidence="2 3">
    <name type="scientific">Candidatus Avelusimicrobium gallicola</name>
    <dbReference type="NCBI Taxonomy" id="2562704"/>
    <lineage>
        <taxon>Bacteria</taxon>
        <taxon>Pseudomonadati</taxon>
        <taxon>Elusimicrobiota</taxon>
        <taxon>Elusimicrobia</taxon>
        <taxon>Elusimicrobiales</taxon>
        <taxon>Elusimicrobiaceae</taxon>
        <taxon>Candidatus Avelusimicrobium</taxon>
    </lineage>
</organism>
<reference evidence="3" key="1">
    <citation type="submission" date="2017-04" db="EMBL/GenBank/DDBJ databases">
        <title>Function of individual gut microbiota members based on whole genome sequencing of pure cultures obtained from chicken caecum.</title>
        <authorList>
            <person name="Medvecky M."/>
            <person name="Cejkova D."/>
            <person name="Polansky O."/>
            <person name="Karasova D."/>
            <person name="Kubasova T."/>
            <person name="Cizek A."/>
            <person name="Rychlik I."/>
        </authorList>
    </citation>
    <scope>NUCLEOTIDE SEQUENCE [LARGE SCALE GENOMIC DNA]</scope>
    <source>
        <strain evidence="3">An273</strain>
    </source>
</reference>
<feature type="domain" description="CYTH" evidence="1">
    <location>
        <begin position="3"/>
        <end position="206"/>
    </location>
</feature>
<proteinExistence type="predicted"/>
<dbReference type="SMART" id="SM01118">
    <property type="entry name" value="CYTH"/>
    <property type="match status" value="1"/>
</dbReference>
<dbReference type="InterPro" id="IPR033469">
    <property type="entry name" value="CYTH-like_dom_sf"/>
</dbReference>
<dbReference type="RefSeq" id="WP_087288637.1">
    <property type="nucleotide sequence ID" value="NZ_NFJD01000003.1"/>
</dbReference>
<dbReference type="Gene3D" id="2.40.320.10">
    <property type="entry name" value="Hypothetical Protein Pfu-838710-001"/>
    <property type="match status" value="1"/>
</dbReference>
<evidence type="ECO:0000313" key="3">
    <source>
        <dbReference type="Proteomes" id="UP000196368"/>
    </source>
</evidence>
<dbReference type="GO" id="GO:0050355">
    <property type="term" value="F:inorganic triphosphate phosphatase activity"/>
    <property type="evidence" value="ECO:0007669"/>
    <property type="project" value="InterPro"/>
</dbReference>
<dbReference type="AlphaFoldDB" id="A0A1Y4DBQ3"/>
<accession>A0A1Y4DBQ3</accession>
<dbReference type="OrthoDB" id="3034217at2"/>
<dbReference type="PANTHER" id="PTHR39569:SF1">
    <property type="entry name" value="INORGANIC TRIPHOSPHATASE"/>
    <property type="match status" value="1"/>
</dbReference>
<dbReference type="InterPro" id="IPR039013">
    <property type="entry name" value="YgiF"/>
</dbReference>
<dbReference type="Pfam" id="PF01928">
    <property type="entry name" value="CYTH"/>
    <property type="match status" value="1"/>
</dbReference>
<dbReference type="EMBL" id="NFJD01000003">
    <property type="protein sequence ID" value="OUO56577.1"/>
    <property type="molecule type" value="Genomic_DNA"/>
</dbReference>
<dbReference type="PANTHER" id="PTHR39569">
    <property type="entry name" value="INORGANIC TRIPHOSPHATASE"/>
    <property type="match status" value="1"/>
</dbReference>
<dbReference type="SUPFAM" id="SSF55154">
    <property type="entry name" value="CYTH-like phosphatases"/>
    <property type="match status" value="1"/>
</dbReference>
<evidence type="ECO:0000259" key="1">
    <source>
        <dbReference type="PROSITE" id="PS51707"/>
    </source>
</evidence>
<evidence type="ECO:0000313" key="2">
    <source>
        <dbReference type="EMBL" id="OUO56577.1"/>
    </source>
</evidence>
<name>A0A1Y4DBQ3_9BACT</name>
<dbReference type="PROSITE" id="PS51707">
    <property type="entry name" value="CYTH"/>
    <property type="match status" value="1"/>
</dbReference>
<keyword evidence="3" id="KW-1185">Reference proteome</keyword>
<dbReference type="Proteomes" id="UP000196368">
    <property type="component" value="Unassembled WGS sequence"/>
</dbReference>
<comment type="caution">
    <text evidence="2">The sequence shown here is derived from an EMBL/GenBank/DDBJ whole genome shotgun (WGS) entry which is preliminary data.</text>
</comment>
<dbReference type="InterPro" id="IPR023577">
    <property type="entry name" value="CYTH_domain"/>
</dbReference>
<gene>
    <name evidence="2" type="ORF">B5F75_05125</name>
</gene>
<sequence length="210" mass="23967">MKNMETEFKWDANVPRAFARMRRAVEQAAGQASPRGAVQLAICDVYLDTPDSAFEKQQIAFRVRCCAGQWQATFKTRTEVKNGKAVRREETLELPGVKNLKEALSFLNQKKRWKNLPLQQLRPLFKLTNRRTVQLLSFPSLEAELAFDQCTLYVAGRKVQMKEIELELKKGKASALETLARQLTQQSGLSYMRVSKVKTACGLLKLWGEK</sequence>
<dbReference type="GO" id="GO:0046872">
    <property type="term" value="F:metal ion binding"/>
    <property type="evidence" value="ECO:0007669"/>
    <property type="project" value="TreeGrafter"/>
</dbReference>